<evidence type="ECO:0000313" key="3">
    <source>
        <dbReference type="EMBL" id="CCA67099.1"/>
    </source>
</evidence>
<keyword evidence="2" id="KW-0472">Membrane</keyword>
<dbReference type="Proteomes" id="UP000007148">
    <property type="component" value="Unassembled WGS sequence"/>
</dbReference>
<evidence type="ECO:0000313" key="4">
    <source>
        <dbReference type="Proteomes" id="UP000007148"/>
    </source>
</evidence>
<comment type="caution">
    <text evidence="3">The sequence shown here is derived from an EMBL/GenBank/DDBJ whole genome shotgun (WGS) entry which is preliminary data.</text>
</comment>
<keyword evidence="4" id="KW-1185">Reference proteome</keyword>
<dbReference type="OMA" id="GWMSANI"/>
<sequence>MSSDTQSIQLAPFRSRGSASNEGANRKSVKSRMEDASDYPHANVVQQFLNGWISALNSGTIVSSLLSAVATAFFVHIRELVKSPLPGPPAATNALLVFAYASILANCTAAIVSFYLANYLLSIPLKIAEKIYNYEDEERSNPRGALFDYVTRRINWSEWGISRAYWIFTAFLGFFSVFIELALYGYIFETNPHIRVALGFLTTMGVIPLVIFALNVIGITDPFVNGHSNGQSSSPLCPECGRLPQPGLPCPHCGYSTHSDPSGPVGNVTSTGTP</sequence>
<dbReference type="AlphaFoldDB" id="G4T716"/>
<dbReference type="EMBL" id="CAFZ01000009">
    <property type="protein sequence ID" value="CCA67099.1"/>
    <property type="molecule type" value="Genomic_DNA"/>
</dbReference>
<protein>
    <submittedName>
        <fullName evidence="3">Uncharacterized protein</fullName>
    </submittedName>
</protein>
<feature type="region of interest" description="Disordered" evidence="1">
    <location>
        <begin position="1"/>
        <end position="32"/>
    </location>
</feature>
<feature type="transmembrane region" description="Helical" evidence="2">
    <location>
        <begin position="97"/>
        <end position="121"/>
    </location>
</feature>
<dbReference type="OrthoDB" id="3225366at2759"/>
<evidence type="ECO:0000256" key="1">
    <source>
        <dbReference type="SAM" id="MobiDB-lite"/>
    </source>
</evidence>
<dbReference type="InParanoid" id="G4T716"/>
<name>G4T716_SERID</name>
<feature type="transmembrane region" description="Helical" evidence="2">
    <location>
        <begin position="55"/>
        <end position="77"/>
    </location>
</feature>
<keyword evidence="2" id="KW-0812">Transmembrane</keyword>
<feature type="transmembrane region" description="Helical" evidence="2">
    <location>
        <begin position="164"/>
        <end position="188"/>
    </location>
</feature>
<proteinExistence type="predicted"/>
<organism evidence="3 4">
    <name type="scientific">Serendipita indica (strain DSM 11827)</name>
    <name type="common">Root endophyte fungus</name>
    <name type="synonym">Piriformospora indica</name>
    <dbReference type="NCBI Taxonomy" id="1109443"/>
    <lineage>
        <taxon>Eukaryota</taxon>
        <taxon>Fungi</taxon>
        <taxon>Dikarya</taxon>
        <taxon>Basidiomycota</taxon>
        <taxon>Agaricomycotina</taxon>
        <taxon>Agaricomycetes</taxon>
        <taxon>Sebacinales</taxon>
        <taxon>Serendipitaceae</taxon>
        <taxon>Serendipita</taxon>
    </lineage>
</organism>
<dbReference type="HOGENOM" id="CLU_088660_0_0_1"/>
<reference evidence="3 4" key="1">
    <citation type="journal article" date="2011" name="PLoS Pathog.">
        <title>Endophytic Life Strategies Decoded by Genome and Transcriptome Analyses of the Mutualistic Root Symbiont Piriformospora indica.</title>
        <authorList>
            <person name="Zuccaro A."/>
            <person name="Lahrmann U."/>
            <person name="Guldener U."/>
            <person name="Langen G."/>
            <person name="Pfiffi S."/>
            <person name="Biedenkopf D."/>
            <person name="Wong P."/>
            <person name="Samans B."/>
            <person name="Grimm C."/>
            <person name="Basiewicz M."/>
            <person name="Murat C."/>
            <person name="Martin F."/>
            <person name="Kogel K.H."/>
        </authorList>
    </citation>
    <scope>NUCLEOTIDE SEQUENCE [LARGE SCALE GENOMIC DNA]</scope>
    <source>
        <strain evidence="3 4">DSM 11827</strain>
    </source>
</reference>
<keyword evidence="2" id="KW-1133">Transmembrane helix</keyword>
<feature type="transmembrane region" description="Helical" evidence="2">
    <location>
        <begin position="194"/>
        <end position="217"/>
    </location>
</feature>
<accession>G4T716</accession>
<gene>
    <name evidence="3" type="ORF">PIIN_00933</name>
</gene>
<evidence type="ECO:0000256" key="2">
    <source>
        <dbReference type="SAM" id="Phobius"/>
    </source>
</evidence>